<dbReference type="SMART" id="SM00338">
    <property type="entry name" value="BRLZ"/>
    <property type="match status" value="1"/>
</dbReference>
<dbReference type="Proteomes" id="UP000053593">
    <property type="component" value="Unassembled WGS sequence"/>
</dbReference>
<dbReference type="AlphaFoldDB" id="A0A0D0BGA9"/>
<dbReference type="InterPro" id="IPR004827">
    <property type="entry name" value="bZIP"/>
</dbReference>
<evidence type="ECO:0000256" key="2">
    <source>
        <dbReference type="SAM" id="MobiDB-lite"/>
    </source>
</evidence>
<protein>
    <recommendedName>
        <fullName evidence="3">BZIP domain-containing protein</fullName>
    </recommendedName>
</protein>
<accession>A0A0D0BGA9</accession>
<dbReference type="EMBL" id="KN834765">
    <property type="protein sequence ID" value="KIK62920.1"/>
    <property type="molecule type" value="Genomic_DNA"/>
</dbReference>
<organism evidence="4 5">
    <name type="scientific">Collybiopsis luxurians FD-317 M1</name>
    <dbReference type="NCBI Taxonomy" id="944289"/>
    <lineage>
        <taxon>Eukaryota</taxon>
        <taxon>Fungi</taxon>
        <taxon>Dikarya</taxon>
        <taxon>Basidiomycota</taxon>
        <taxon>Agaricomycotina</taxon>
        <taxon>Agaricomycetes</taxon>
        <taxon>Agaricomycetidae</taxon>
        <taxon>Agaricales</taxon>
        <taxon>Marasmiineae</taxon>
        <taxon>Omphalotaceae</taxon>
        <taxon>Collybiopsis</taxon>
        <taxon>Collybiopsis luxurians</taxon>
    </lineage>
</organism>
<dbReference type="Gene3D" id="3.30.160.60">
    <property type="entry name" value="Classic Zinc Finger"/>
    <property type="match status" value="1"/>
</dbReference>
<dbReference type="OrthoDB" id="2257100at2759"/>
<dbReference type="InterPro" id="IPR046347">
    <property type="entry name" value="bZIP_sf"/>
</dbReference>
<dbReference type="SUPFAM" id="SSF57959">
    <property type="entry name" value="Leucine zipper domain"/>
    <property type="match status" value="1"/>
</dbReference>
<gene>
    <name evidence="4" type="ORF">GYMLUDRAFT_41195</name>
</gene>
<keyword evidence="5" id="KW-1185">Reference proteome</keyword>
<evidence type="ECO:0000313" key="5">
    <source>
        <dbReference type="Proteomes" id="UP000053593"/>
    </source>
</evidence>
<reference evidence="4 5" key="1">
    <citation type="submission" date="2014-04" db="EMBL/GenBank/DDBJ databases">
        <title>Evolutionary Origins and Diversification of the Mycorrhizal Mutualists.</title>
        <authorList>
            <consortium name="DOE Joint Genome Institute"/>
            <consortium name="Mycorrhizal Genomics Consortium"/>
            <person name="Kohler A."/>
            <person name="Kuo A."/>
            <person name="Nagy L.G."/>
            <person name="Floudas D."/>
            <person name="Copeland A."/>
            <person name="Barry K.W."/>
            <person name="Cichocki N."/>
            <person name="Veneault-Fourrey C."/>
            <person name="LaButti K."/>
            <person name="Lindquist E.A."/>
            <person name="Lipzen A."/>
            <person name="Lundell T."/>
            <person name="Morin E."/>
            <person name="Murat C."/>
            <person name="Riley R."/>
            <person name="Ohm R."/>
            <person name="Sun H."/>
            <person name="Tunlid A."/>
            <person name="Henrissat B."/>
            <person name="Grigoriev I.V."/>
            <person name="Hibbett D.S."/>
            <person name="Martin F."/>
        </authorList>
    </citation>
    <scope>NUCLEOTIDE SEQUENCE [LARGE SCALE GENOMIC DNA]</scope>
    <source>
        <strain evidence="4 5">FD-317 M1</strain>
    </source>
</reference>
<evidence type="ECO:0000313" key="4">
    <source>
        <dbReference type="EMBL" id="KIK62920.1"/>
    </source>
</evidence>
<evidence type="ECO:0000259" key="3">
    <source>
        <dbReference type="SMART" id="SM00338"/>
    </source>
</evidence>
<dbReference type="GO" id="GO:0003700">
    <property type="term" value="F:DNA-binding transcription factor activity"/>
    <property type="evidence" value="ECO:0007669"/>
    <property type="project" value="InterPro"/>
</dbReference>
<dbReference type="Pfam" id="PF07716">
    <property type="entry name" value="bZIP_2"/>
    <property type="match status" value="1"/>
</dbReference>
<dbReference type="CDD" id="cd12193">
    <property type="entry name" value="bZIP_GCN4"/>
    <property type="match status" value="1"/>
</dbReference>
<keyword evidence="1" id="KW-0175">Coiled coil</keyword>
<feature type="compositionally biased region" description="Polar residues" evidence="2">
    <location>
        <begin position="188"/>
        <end position="207"/>
    </location>
</feature>
<feature type="compositionally biased region" description="Polar residues" evidence="2">
    <location>
        <begin position="8"/>
        <end position="23"/>
    </location>
</feature>
<feature type="coiled-coil region" evidence="1">
    <location>
        <begin position="259"/>
        <end position="315"/>
    </location>
</feature>
<feature type="compositionally biased region" description="Acidic residues" evidence="2">
    <location>
        <begin position="221"/>
        <end position="230"/>
    </location>
</feature>
<name>A0A0D0BGA9_9AGAR</name>
<dbReference type="HOGENOM" id="CLU_072362_0_0_1"/>
<sequence length="329" mass="36520">MPPDFVSRSESPETLQSPSSVNSLAAHLGIPESLPRPPRTVAKSNEMLTDFESLRRSYLSMIANQSSEDISSSPPNSDMSTIRKRAEMAAPHVKAQAAALQAAALASPEISNDFLCSLFISSSPYNVFNVSPDDPALSLDLSTQIIDAIGDEFDRSDRNQPLFGVSEMNGGTFTLSSAVAMLDAPTQSRRYLNPSTSPKEVPTSFTKNSKKRSSTVAFGDKDEEDGDDAPAEALGPNATELETIEYKRRLNTIAARRSRRRKLQHALTLESRIEELEKEVEKWKTKCKVLQESQVDELEKEAEKWKSRCEILQEVLRSKSVDFRFDDDV</sequence>
<feature type="region of interest" description="Disordered" evidence="2">
    <location>
        <begin position="1"/>
        <end position="42"/>
    </location>
</feature>
<evidence type="ECO:0000256" key="1">
    <source>
        <dbReference type="SAM" id="Coils"/>
    </source>
</evidence>
<feature type="domain" description="BZIP" evidence="3">
    <location>
        <begin position="241"/>
        <end position="304"/>
    </location>
</feature>
<feature type="region of interest" description="Disordered" evidence="2">
    <location>
        <begin position="188"/>
        <end position="236"/>
    </location>
</feature>
<proteinExistence type="predicted"/>